<reference evidence="10" key="1">
    <citation type="submission" date="2016-09" db="EMBL/GenBank/DDBJ databases">
        <authorList>
            <person name="Jeantristanb JTB J.-T."/>
            <person name="Ricardo R."/>
        </authorList>
    </citation>
    <scope>NUCLEOTIDE SEQUENCE [LARGE SCALE GENOMIC DNA]</scope>
</reference>
<comment type="subunit">
    <text evidence="7">Component of a multi-subunit COQ enzyme complex, composed of at least COQ3, COQ4, COQ5, COQ6, COQ7 and COQ9.</text>
</comment>
<comment type="function">
    <text evidence="7">Lyase that catalyzes the C1-decarboxylation of 4-hydroxy-3-methoxy-5-(all-trans-polyprenyl)benzoic acid into 2-methoxy-6-(all-trans-polyprenyl)phenol during ubiquinone biosynthesis.</text>
</comment>
<dbReference type="AlphaFoldDB" id="A0A238F8Q7"/>
<comment type="catalytic activity">
    <reaction evidence="7">
        <text>a 4-hydroxy-3-methoxy-5-(all-trans-polyprenyl)benzoate + H(+) = a 2-methoxy-6-(all-trans-polyprenyl)phenol + CO2</text>
        <dbReference type="Rhea" id="RHEA:81179"/>
        <dbReference type="Rhea" id="RHEA-COMP:9551"/>
        <dbReference type="Rhea" id="RHEA-COMP:10931"/>
        <dbReference type="ChEBI" id="CHEBI:15378"/>
        <dbReference type="ChEBI" id="CHEBI:16526"/>
        <dbReference type="ChEBI" id="CHEBI:62731"/>
        <dbReference type="ChEBI" id="CHEBI:84443"/>
        <dbReference type="EC" id="4.1.1.130"/>
    </reaction>
</comment>
<feature type="compositionally biased region" description="Low complexity" evidence="8">
    <location>
        <begin position="35"/>
        <end position="47"/>
    </location>
</feature>
<feature type="region of interest" description="Disordered" evidence="8">
    <location>
        <begin position="34"/>
        <end position="60"/>
    </location>
</feature>
<evidence type="ECO:0000256" key="1">
    <source>
        <dbReference type="ARBA" id="ARBA00022688"/>
    </source>
</evidence>
<keyword evidence="1 7" id="KW-0831">Ubiquinone biosynthesis</keyword>
<sequence length="315" mass="35819">MVSLTTTTSRTLRRQLIPSLGPTPWIRHLVQRPISTSPTPHHTTSNPNPSPSPSPASGQDPLYPGHVRISFFQRSLLAVGSAFASITNTYRHDMIAVLSETTSGPFLARLHTEILSTPSGRSLLRERPRITEASLDIKNTLANLPKGTFGRAYADWLKKNKVTPDTRDPVRYIDDAELAYIMQRYRESHDFYHVLLGFGVSLPAELVVKWFELANFGLPVALLSSVFGPLRMEKAERKRLWDTYGSWALKSGGKAQCVIGVEWEKKWGMQMGELRKELGIEMPRVEFKEWKREGRRLRLEREEKERIRAATGERV</sequence>
<feature type="binding site" evidence="7">
    <location>
        <position position="193"/>
    </location>
    <ligand>
        <name>Zn(2+)</name>
        <dbReference type="ChEBI" id="CHEBI:29105"/>
    </ligand>
</feature>
<evidence type="ECO:0000256" key="3">
    <source>
        <dbReference type="ARBA" id="ARBA00023128"/>
    </source>
</evidence>
<feature type="binding site" evidence="7">
    <location>
        <position position="205"/>
    </location>
    <ligand>
        <name>Zn(2+)</name>
        <dbReference type="ChEBI" id="CHEBI:29105"/>
    </ligand>
</feature>
<keyword evidence="7" id="KW-0862">Zinc</keyword>
<dbReference type="PANTHER" id="PTHR12922:SF7">
    <property type="entry name" value="UBIQUINONE BIOSYNTHESIS PROTEIN COQ4 HOMOLOG, MITOCHONDRIAL"/>
    <property type="match status" value="1"/>
</dbReference>
<feature type="binding site" evidence="7">
    <location>
        <position position="190"/>
    </location>
    <ligand>
        <name>Zn(2+)</name>
        <dbReference type="ChEBI" id="CHEBI:29105"/>
    </ligand>
</feature>
<evidence type="ECO:0000256" key="8">
    <source>
        <dbReference type="SAM" id="MobiDB-lite"/>
    </source>
</evidence>
<dbReference type="GO" id="GO:0008270">
    <property type="term" value="F:zinc ion binding"/>
    <property type="evidence" value="ECO:0007669"/>
    <property type="project" value="UniProtKB-UniRule"/>
</dbReference>
<protein>
    <recommendedName>
        <fullName evidence="6">4-hydroxy-3-methoxy-5-polyprenylbenzoate decarboxylase</fullName>
    </recommendedName>
</protein>
<dbReference type="OrthoDB" id="4249at2759"/>
<dbReference type="InterPro" id="IPR007715">
    <property type="entry name" value="Coq4"/>
</dbReference>
<dbReference type="GO" id="GO:0031314">
    <property type="term" value="C:extrinsic component of mitochondrial inner membrane"/>
    <property type="evidence" value="ECO:0007669"/>
    <property type="project" value="UniProtKB-UniRule"/>
</dbReference>
<dbReference type="STRING" id="269621.A0A238F8Q7"/>
<name>A0A238F8Q7_9BASI</name>
<evidence type="ECO:0000313" key="10">
    <source>
        <dbReference type="Proteomes" id="UP000198372"/>
    </source>
</evidence>
<proteinExistence type="inferred from homology"/>
<organism evidence="9 10">
    <name type="scientific">Microbotryum intermedium</name>
    <dbReference type="NCBI Taxonomy" id="269621"/>
    <lineage>
        <taxon>Eukaryota</taxon>
        <taxon>Fungi</taxon>
        <taxon>Dikarya</taxon>
        <taxon>Basidiomycota</taxon>
        <taxon>Pucciniomycotina</taxon>
        <taxon>Microbotryomycetes</taxon>
        <taxon>Microbotryales</taxon>
        <taxon>Microbotryaceae</taxon>
        <taxon>Microbotryum</taxon>
    </lineage>
</organism>
<feature type="binding site" evidence="7">
    <location>
        <position position="189"/>
    </location>
    <ligand>
        <name>Zn(2+)</name>
        <dbReference type="ChEBI" id="CHEBI:29105"/>
    </ligand>
</feature>
<dbReference type="GO" id="GO:0120539">
    <property type="term" value="F:4-hydroxy-3-methoxy-5-polyprenylbenzoate decarboxylase activity"/>
    <property type="evidence" value="ECO:0007669"/>
    <property type="project" value="UniProtKB-EC"/>
</dbReference>
<comment type="subcellular location">
    <subcellularLocation>
        <location evidence="7">Mitochondrion inner membrane</location>
        <topology evidence="7">Peripheral membrane protein</topology>
        <orientation evidence="7">Matrix side</orientation>
    </subcellularLocation>
</comment>
<evidence type="ECO:0000256" key="4">
    <source>
        <dbReference type="ARBA" id="ARBA00023136"/>
    </source>
</evidence>
<evidence type="ECO:0000256" key="5">
    <source>
        <dbReference type="ARBA" id="ARBA00023239"/>
    </source>
</evidence>
<keyword evidence="2 7" id="KW-0999">Mitochondrion inner membrane</keyword>
<dbReference type="InterPro" id="IPR027540">
    <property type="entry name" value="Coq4_euk"/>
</dbReference>
<dbReference type="Pfam" id="PF05019">
    <property type="entry name" value="Coq4"/>
    <property type="match status" value="1"/>
</dbReference>
<dbReference type="PANTHER" id="PTHR12922">
    <property type="entry name" value="UBIQUINONE BIOSYNTHESIS PROTEIN"/>
    <property type="match status" value="1"/>
</dbReference>
<keyword evidence="10" id="KW-1185">Reference proteome</keyword>
<comment type="pathway">
    <text evidence="7">Cofactor biosynthesis; ubiquinone biosynthesis.</text>
</comment>
<comment type="cofactor">
    <cofactor evidence="7">
        <name>Zn(2+)</name>
        <dbReference type="ChEBI" id="CHEBI:29105"/>
    </cofactor>
</comment>
<comment type="similarity">
    <text evidence="7">Belongs to the COQ4 family.</text>
</comment>
<keyword evidence="3 7" id="KW-0496">Mitochondrion</keyword>
<keyword evidence="4 7" id="KW-0472">Membrane</keyword>
<evidence type="ECO:0000256" key="7">
    <source>
        <dbReference type="HAMAP-Rule" id="MF_03111"/>
    </source>
</evidence>
<evidence type="ECO:0000256" key="6">
    <source>
        <dbReference type="ARBA" id="ARBA00081568"/>
    </source>
</evidence>
<dbReference type="HAMAP" id="MF_03111">
    <property type="entry name" value="Coq4"/>
    <property type="match status" value="1"/>
</dbReference>
<accession>A0A238F8Q7</accession>
<gene>
    <name evidence="7" type="primary">COQ4</name>
    <name evidence="9" type="ORF">BQ2448_2605</name>
</gene>
<dbReference type="Proteomes" id="UP000198372">
    <property type="component" value="Unassembled WGS sequence"/>
</dbReference>
<dbReference type="EMBL" id="FMSP01000004">
    <property type="protein sequence ID" value="SCV69585.1"/>
    <property type="molecule type" value="Genomic_DNA"/>
</dbReference>
<evidence type="ECO:0000256" key="2">
    <source>
        <dbReference type="ARBA" id="ARBA00022792"/>
    </source>
</evidence>
<keyword evidence="7" id="KW-0479">Metal-binding</keyword>
<dbReference type="UniPathway" id="UPA00232"/>
<evidence type="ECO:0000313" key="9">
    <source>
        <dbReference type="EMBL" id="SCV69585.1"/>
    </source>
</evidence>
<keyword evidence="5 7" id="KW-0456">Lyase</keyword>